<name>A0ACB8ZAV1_9ASTR</name>
<reference evidence="1 2" key="2">
    <citation type="journal article" date="2022" name="Mol. Ecol. Resour.">
        <title>The genomes of chicory, endive, great burdock and yacon provide insights into Asteraceae paleo-polyploidization history and plant inulin production.</title>
        <authorList>
            <person name="Fan W."/>
            <person name="Wang S."/>
            <person name="Wang H."/>
            <person name="Wang A."/>
            <person name="Jiang F."/>
            <person name="Liu H."/>
            <person name="Zhao H."/>
            <person name="Xu D."/>
            <person name="Zhang Y."/>
        </authorList>
    </citation>
    <scope>NUCLEOTIDE SEQUENCE [LARGE SCALE GENOMIC DNA]</scope>
    <source>
        <strain evidence="2">cv. Yunnan</strain>
        <tissue evidence="1">Leaves</tissue>
    </source>
</reference>
<sequence length="98" mass="11221">MQRPLFEFHRLLTATVFFPTPVDLAHEAFQAKTLTSPLSCSHAGHLKSQTPSSTFCQLKEMNVKKEKVQVKQKPQDENRSEKNIDLPRLGLSLNMVYH</sequence>
<gene>
    <name evidence="1" type="ORF">L1987_77604</name>
</gene>
<proteinExistence type="predicted"/>
<reference evidence="2" key="1">
    <citation type="journal article" date="2022" name="Mol. Ecol. Resour.">
        <title>The genomes of chicory, endive, great burdock and yacon provide insights into Asteraceae palaeo-polyploidization history and plant inulin production.</title>
        <authorList>
            <person name="Fan W."/>
            <person name="Wang S."/>
            <person name="Wang H."/>
            <person name="Wang A."/>
            <person name="Jiang F."/>
            <person name="Liu H."/>
            <person name="Zhao H."/>
            <person name="Xu D."/>
            <person name="Zhang Y."/>
        </authorList>
    </citation>
    <scope>NUCLEOTIDE SEQUENCE [LARGE SCALE GENOMIC DNA]</scope>
    <source>
        <strain evidence="2">cv. Yunnan</strain>
    </source>
</reference>
<dbReference type="EMBL" id="CM042043">
    <property type="protein sequence ID" value="KAI3694636.1"/>
    <property type="molecule type" value="Genomic_DNA"/>
</dbReference>
<protein>
    <submittedName>
        <fullName evidence="1">Uncharacterized protein</fullName>
    </submittedName>
</protein>
<evidence type="ECO:0000313" key="1">
    <source>
        <dbReference type="EMBL" id="KAI3694636.1"/>
    </source>
</evidence>
<accession>A0ACB8ZAV1</accession>
<dbReference type="Proteomes" id="UP001056120">
    <property type="component" value="Linkage Group LG26"/>
</dbReference>
<organism evidence="1 2">
    <name type="scientific">Smallanthus sonchifolius</name>
    <dbReference type="NCBI Taxonomy" id="185202"/>
    <lineage>
        <taxon>Eukaryota</taxon>
        <taxon>Viridiplantae</taxon>
        <taxon>Streptophyta</taxon>
        <taxon>Embryophyta</taxon>
        <taxon>Tracheophyta</taxon>
        <taxon>Spermatophyta</taxon>
        <taxon>Magnoliopsida</taxon>
        <taxon>eudicotyledons</taxon>
        <taxon>Gunneridae</taxon>
        <taxon>Pentapetalae</taxon>
        <taxon>asterids</taxon>
        <taxon>campanulids</taxon>
        <taxon>Asterales</taxon>
        <taxon>Asteraceae</taxon>
        <taxon>Asteroideae</taxon>
        <taxon>Heliantheae alliance</taxon>
        <taxon>Millerieae</taxon>
        <taxon>Smallanthus</taxon>
    </lineage>
</organism>
<evidence type="ECO:0000313" key="2">
    <source>
        <dbReference type="Proteomes" id="UP001056120"/>
    </source>
</evidence>
<keyword evidence="2" id="KW-1185">Reference proteome</keyword>
<comment type="caution">
    <text evidence="1">The sequence shown here is derived from an EMBL/GenBank/DDBJ whole genome shotgun (WGS) entry which is preliminary data.</text>
</comment>